<reference evidence="3" key="1">
    <citation type="submission" date="2025-08" db="UniProtKB">
        <authorList>
            <consortium name="RefSeq"/>
        </authorList>
    </citation>
    <scope>IDENTIFICATION</scope>
</reference>
<organism evidence="2 3">
    <name type="scientific">Diaphorina citri</name>
    <name type="common">Asian citrus psyllid</name>
    <dbReference type="NCBI Taxonomy" id="121845"/>
    <lineage>
        <taxon>Eukaryota</taxon>
        <taxon>Metazoa</taxon>
        <taxon>Ecdysozoa</taxon>
        <taxon>Arthropoda</taxon>
        <taxon>Hexapoda</taxon>
        <taxon>Insecta</taxon>
        <taxon>Pterygota</taxon>
        <taxon>Neoptera</taxon>
        <taxon>Paraneoptera</taxon>
        <taxon>Hemiptera</taxon>
        <taxon>Sternorrhyncha</taxon>
        <taxon>Psylloidea</taxon>
        <taxon>Psyllidae</taxon>
        <taxon>Diaphorininae</taxon>
        <taxon>Diaphorina</taxon>
    </lineage>
</organism>
<feature type="region of interest" description="Disordered" evidence="1">
    <location>
        <begin position="118"/>
        <end position="156"/>
    </location>
</feature>
<dbReference type="AlphaFoldDB" id="A0A3Q0J831"/>
<accession>A0A3Q0J831</accession>
<dbReference type="RefSeq" id="XP_026683118.1">
    <property type="nucleotide sequence ID" value="XM_026827317.1"/>
</dbReference>
<sequence>MLSKGQQRHWQNEPWYETNCFPDCDISLMYIPYVQAAHLFRPDWFYYVTQRYLHSFQGRPRVSLRSLHAAHIHRRRAPVRYDANARHVGRASGRAVRSGDADYTADIADAATLDPIPEGVAKIGGGGSQRSGDQRRNRGILSGGDSEARGAGRAAM</sequence>
<protein>
    <submittedName>
        <fullName evidence="3">Uncharacterized protein LOC103514297 isoform X1</fullName>
    </submittedName>
</protein>
<name>A0A3Q0J831_DIACI</name>
<proteinExistence type="predicted"/>
<evidence type="ECO:0000313" key="3">
    <source>
        <dbReference type="RefSeq" id="XP_026683118.1"/>
    </source>
</evidence>
<evidence type="ECO:0000313" key="2">
    <source>
        <dbReference type="Proteomes" id="UP000079169"/>
    </source>
</evidence>
<dbReference type="Proteomes" id="UP000079169">
    <property type="component" value="Unplaced"/>
</dbReference>
<evidence type="ECO:0000256" key="1">
    <source>
        <dbReference type="SAM" id="MobiDB-lite"/>
    </source>
</evidence>
<gene>
    <name evidence="3" type="primary">LOC103514297</name>
</gene>
<dbReference type="KEGG" id="dci:103514297"/>
<dbReference type="PaxDb" id="121845-A0A3Q0J831"/>
<dbReference type="GeneID" id="103514297"/>
<keyword evidence="2" id="KW-1185">Reference proteome</keyword>